<evidence type="ECO:0000259" key="6">
    <source>
        <dbReference type="PROSITE" id="PS50048"/>
    </source>
</evidence>
<feature type="domain" description="Zn(2)-C6 fungal-type" evidence="6">
    <location>
        <begin position="13"/>
        <end position="43"/>
    </location>
</feature>
<dbReference type="SUPFAM" id="SSF57701">
    <property type="entry name" value="Zn2/Cys6 DNA-binding domain"/>
    <property type="match status" value="1"/>
</dbReference>
<dbReference type="Pfam" id="PF11951">
    <property type="entry name" value="Fungal_trans_2"/>
    <property type="match status" value="1"/>
</dbReference>
<dbReference type="EMBL" id="MDDG01000001">
    <property type="protein sequence ID" value="OQE45918.1"/>
    <property type="molecule type" value="Genomic_DNA"/>
</dbReference>
<evidence type="ECO:0000313" key="7">
    <source>
        <dbReference type="EMBL" id="OQE45918.1"/>
    </source>
</evidence>
<dbReference type="GO" id="GO:0000981">
    <property type="term" value="F:DNA-binding transcription factor activity, RNA polymerase II-specific"/>
    <property type="evidence" value="ECO:0007669"/>
    <property type="project" value="InterPro"/>
</dbReference>
<keyword evidence="3" id="KW-0238">DNA-binding</keyword>
<keyword evidence="5" id="KW-0539">Nucleus</keyword>
<dbReference type="InterPro" id="IPR001138">
    <property type="entry name" value="Zn2Cys6_DnaBD"/>
</dbReference>
<dbReference type="Proteomes" id="UP000191500">
    <property type="component" value="Unassembled WGS sequence"/>
</dbReference>
<evidence type="ECO:0000256" key="4">
    <source>
        <dbReference type="ARBA" id="ARBA00023163"/>
    </source>
</evidence>
<keyword evidence="2" id="KW-0805">Transcription regulation</keyword>
<evidence type="ECO:0000256" key="3">
    <source>
        <dbReference type="ARBA" id="ARBA00023125"/>
    </source>
</evidence>
<dbReference type="SMART" id="SM00066">
    <property type="entry name" value="GAL4"/>
    <property type="match status" value="1"/>
</dbReference>
<reference evidence="8" key="1">
    <citation type="journal article" date="2017" name="Nat. Microbiol.">
        <title>Global analysis of biosynthetic gene clusters reveals vast potential of secondary metabolite production in Penicillium species.</title>
        <authorList>
            <person name="Nielsen J.C."/>
            <person name="Grijseels S."/>
            <person name="Prigent S."/>
            <person name="Ji B."/>
            <person name="Dainat J."/>
            <person name="Nielsen K.F."/>
            <person name="Frisvad J.C."/>
            <person name="Workman M."/>
            <person name="Nielsen J."/>
        </authorList>
    </citation>
    <scope>NUCLEOTIDE SEQUENCE [LARGE SCALE GENOMIC DNA]</scope>
    <source>
        <strain evidence="8">IBT 31321</strain>
    </source>
</reference>
<evidence type="ECO:0000313" key="8">
    <source>
        <dbReference type="Proteomes" id="UP000191500"/>
    </source>
</evidence>
<dbReference type="GO" id="GO:0008270">
    <property type="term" value="F:zinc ion binding"/>
    <property type="evidence" value="ECO:0007669"/>
    <property type="project" value="InterPro"/>
</dbReference>
<comment type="subcellular location">
    <subcellularLocation>
        <location evidence="1">Nucleus</location>
    </subcellularLocation>
</comment>
<sequence length="492" mass="55630">MPGGDKFSRSRTGCLQCRKKHNKCDEQQPVCSFCASRNLDCKYSSGVKWVQPKEPMPTRHKPRCKGTRRAIEQNMLGRPSALFAETFFDSAEDKSAWEYYISLVSSNVPAVDGPENPYRQLSIPALSSPILLETIVCISTEHMLNFGLTSIDIAAKRQQRMLRTLGQNLLSINAEAACDTGAIVANNKHEREALLTAVVLQGIVVAQTADGVLEPHVKCASWLMQALGYFDEIPQNSITRMAVQRFGMVDVMLAISRQRRPYAPQKFILNQPNQDRWDTTEPSFYKMTGCPQPLMCLLVRIAHLACDVSEGLETNTDESAILNEAFRLDTELRAWGSGYSGALPMPCERSPLDILTECFYWTAHLLLARRVFRDQTCSPRVQHLVRVCFGLMDHLSTGCGPDSSLPQPFYLAAREAILPEDRAWVRQKHESMTAYYREQQRNSAMDLIEQIWETTDKLRELGSGSGWPREIELSIVDNYVQALDRRACFFIF</sequence>
<dbReference type="GO" id="GO:0005634">
    <property type="term" value="C:nucleus"/>
    <property type="evidence" value="ECO:0007669"/>
    <property type="project" value="UniProtKB-SubCell"/>
</dbReference>
<dbReference type="GO" id="GO:0000976">
    <property type="term" value="F:transcription cis-regulatory region binding"/>
    <property type="evidence" value="ECO:0007669"/>
    <property type="project" value="TreeGrafter"/>
</dbReference>
<dbReference type="CDD" id="cd00067">
    <property type="entry name" value="GAL4"/>
    <property type="match status" value="1"/>
</dbReference>
<dbReference type="GO" id="GO:0045944">
    <property type="term" value="P:positive regulation of transcription by RNA polymerase II"/>
    <property type="evidence" value="ECO:0007669"/>
    <property type="project" value="TreeGrafter"/>
</dbReference>
<dbReference type="InterPro" id="IPR021858">
    <property type="entry name" value="Fun_TF"/>
</dbReference>
<dbReference type="PANTHER" id="PTHR37534">
    <property type="entry name" value="TRANSCRIPTIONAL ACTIVATOR PROTEIN UGA3"/>
    <property type="match status" value="1"/>
</dbReference>
<protein>
    <recommendedName>
        <fullName evidence="6">Zn(2)-C6 fungal-type domain-containing protein</fullName>
    </recommendedName>
</protein>
<organism evidence="7 8">
    <name type="scientific">Penicillium coprophilum</name>
    <dbReference type="NCBI Taxonomy" id="36646"/>
    <lineage>
        <taxon>Eukaryota</taxon>
        <taxon>Fungi</taxon>
        <taxon>Dikarya</taxon>
        <taxon>Ascomycota</taxon>
        <taxon>Pezizomycotina</taxon>
        <taxon>Eurotiomycetes</taxon>
        <taxon>Eurotiomycetidae</taxon>
        <taxon>Eurotiales</taxon>
        <taxon>Aspergillaceae</taxon>
        <taxon>Penicillium</taxon>
    </lineage>
</organism>
<dbReference type="PANTHER" id="PTHR37534:SF7">
    <property type="entry name" value="TRANSCRIPTIONAL ACTIVATOR PROTEIN UGA3"/>
    <property type="match status" value="1"/>
</dbReference>
<evidence type="ECO:0000256" key="5">
    <source>
        <dbReference type="ARBA" id="ARBA00023242"/>
    </source>
</evidence>
<dbReference type="AlphaFoldDB" id="A0A1V6V5R3"/>
<keyword evidence="8" id="KW-1185">Reference proteome</keyword>
<name>A0A1V6V5R3_9EURO</name>
<evidence type="ECO:0000256" key="2">
    <source>
        <dbReference type="ARBA" id="ARBA00023015"/>
    </source>
</evidence>
<dbReference type="InterPro" id="IPR036864">
    <property type="entry name" value="Zn2-C6_fun-type_DNA-bd_sf"/>
</dbReference>
<keyword evidence="4" id="KW-0804">Transcription</keyword>
<proteinExistence type="predicted"/>
<accession>A0A1V6V5R3</accession>
<dbReference type="STRING" id="36646.A0A1V6V5R3"/>
<dbReference type="Pfam" id="PF00172">
    <property type="entry name" value="Zn_clus"/>
    <property type="match status" value="1"/>
</dbReference>
<dbReference type="PROSITE" id="PS50048">
    <property type="entry name" value="ZN2_CY6_FUNGAL_2"/>
    <property type="match status" value="1"/>
</dbReference>
<dbReference type="Gene3D" id="4.10.240.10">
    <property type="entry name" value="Zn(2)-C6 fungal-type DNA-binding domain"/>
    <property type="match status" value="1"/>
</dbReference>
<dbReference type="PROSITE" id="PS00463">
    <property type="entry name" value="ZN2_CY6_FUNGAL_1"/>
    <property type="match status" value="1"/>
</dbReference>
<evidence type="ECO:0000256" key="1">
    <source>
        <dbReference type="ARBA" id="ARBA00004123"/>
    </source>
</evidence>
<comment type="caution">
    <text evidence="7">The sequence shown here is derived from an EMBL/GenBank/DDBJ whole genome shotgun (WGS) entry which is preliminary data.</text>
</comment>
<gene>
    <name evidence="7" type="ORF">PENCOP_c001G00012</name>
</gene>